<accession>Q0UPN0</accession>
<organism evidence="1 2">
    <name type="scientific">Phaeosphaeria nodorum (strain SN15 / ATCC MYA-4574 / FGSC 10173)</name>
    <name type="common">Glume blotch fungus</name>
    <name type="synonym">Parastagonospora nodorum</name>
    <dbReference type="NCBI Taxonomy" id="321614"/>
    <lineage>
        <taxon>Eukaryota</taxon>
        <taxon>Fungi</taxon>
        <taxon>Dikarya</taxon>
        <taxon>Ascomycota</taxon>
        <taxon>Pezizomycotina</taxon>
        <taxon>Dothideomycetes</taxon>
        <taxon>Pleosporomycetidae</taxon>
        <taxon>Pleosporales</taxon>
        <taxon>Pleosporineae</taxon>
        <taxon>Phaeosphaeriaceae</taxon>
        <taxon>Parastagonospora</taxon>
    </lineage>
</organism>
<dbReference type="EMBL" id="CH445333">
    <property type="protein sequence ID" value="EAT86115.1"/>
    <property type="molecule type" value="Genomic_DNA"/>
</dbReference>
<dbReference type="Proteomes" id="UP000001055">
    <property type="component" value="Unassembled WGS sequence"/>
</dbReference>
<sequence length="162" mass="17783">MCADGHACGQRAAASTGAPKPPQIVQEVGRTWQLATTRYALSLCRHRLWAVVAGARSPVDKCQALLHEARAHFALDSSLPRNAFLHAVQTLRTANRIAHRGLQGHTLYLTRLLGTPKTSDQETKWSKRFNLTILYPPLSLPPKIACEHATSLQLPLYGGESL</sequence>
<evidence type="ECO:0000313" key="2">
    <source>
        <dbReference type="Proteomes" id="UP000001055"/>
    </source>
</evidence>
<dbReference type="InParanoid" id="Q0UPN0"/>
<dbReference type="KEGG" id="pno:SNOG_06284"/>
<dbReference type="RefSeq" id="XP_001796661.1">
    <property type="nucleotide sequence ID" value="XM_001796609.1"/>
</dbReference>
<evidence type="ECO:0000313" key="1">
    <source>
        <dbReference type="EMBL" id="EAT86115.1"/>
    </source>
</evidence>
<gene>
    <name evidence="1" type="ORF">SNOG_06284</name>
</gene>
<name>Q0UPN0_PHANO</name>
<protein>
    <submittedName>
        <fullName evidence="1">Uncharacterized protein</fullName>
    </submittedName>
</protein>
<dbReference type="GeneID" id="5973540"/>
<dbReference type="AlphaFoldDB" id="Q0UPN0"/>
<proteinExistence type="predicted"/>
<reference evidence="2" key="1">
    <citation type="journal article" date="2007" name="Plant Cell">
        <title>Dothideomycete-plant interactions illuminated by genome sequencing and EST analysis of the wheat pathogen Stagonospora nodorum.</title>
        <authorList>
            <person name="Hane J.K."/>
            <person name="Lowe R.G."/>
            <person name="Solomon P.S."/>
            <person name="Tan K.C."/>
            <person name="Schoch C.L."/>
            <person name="Spatafora J.W."/>
            <person name="Crous P.W."/>
            <person name="Kodira C."/>
            <person name="Birren B.W."/>
            <person name="Galagan J.E."/>
            <person name="Torriani S.F."/>
            <person name="McDonald B.A."/>
            <person name="Oliver R.P."/>
        </authorList>
    </citation>
    <scope>NUCLEOTIDE SEQUENCE [LARGE SCALE GENOMIC DNA]</scope>
    <source>
        <strain evidence="2">SN15 / ATCC MYA-4574 / FGSC 10173</strain>
    </source>
</reference>